<dbReference type="Pfam" id="PF00010">
    <property type="entry name" value="HLH"/>
    <property type="match status" value="1"/>
</dbReference>
<proteinExistence type="predicted"/>
<evidence type="ECO:0000256" key="1">
    <source>
        <dbReference type="SAM" id="SignalP"/>
    </source>
</evidence>
<comment type="caution">
    <text evidence="3">The sequence shown here is derived from an EMBL/GenBank/DDBJ whole genome shotgun (WGS) entry which is preliminary data.</text>
</comment>
<dbReference type="Proteomes" id="UP001159405">
    <property type="component" value="Unassembled WGS sequence"/>
</dbReference>
<feature type="signal peptide" evidence="1">
    <location>
        <begin position="1"/>
        <end position="23"/>
    </location>
</feature>
<evidence type="ECO:0000313" key="3">
    <source>
        <dbReference type="EMBL" id="CAH3125022.1"/>
    </source>
</evidence>
<protein>
    <recommendedName>
        <fullName evidence="2">BHLH domain-containing protein</fullName>
    </recommendedName>
</protein>
<dbReference type="CDD" id="cd11390">
    <property type="entry name" value="bHLH_TS"/>
    <property type="match status" value="1"/>
</dbReference>
<keyword evidence="4" id="KW-1185">Reference proteome</keyword>
<organism evidence="3 4">
    <name type="scientific">Porites lobata</name>
    <dbReference type="NCBI Taxonomy" id="104759"/>
    <lineage>
        <taxon>Eukaryota</taxon>
        <taxon>Metazoa</taxon>
        <taxon>Cnidaria</taxon>
        <taxon>Anthozoa</taxon>
        <taxon>Hexacorallia</taxon>
        <taxon>Scleractinia</taxon>
        <taxon>Fungiina</taxon>
        <taxon>Poritidae</taxon>
        <taxon>Porites</taxon>
    </lineage>
</organism>
<dbReference type="InterPro" id="IPR050283">
    <property type="entry name" value="E-box_TF_Regulators"/>
</dbReference>
<sequence>MNHFKALVLLFCLASVLFSLSEAWFNSAKVGQRKNGKRGYKMSSKKSDYASDRLGMAEDDAQAVTAGRKFLPLLLAIMPRSFLVKRRKSEDTKSVSDSEIKDGIKKDRLNHEVEQQTAVPSNQHVGFHPSSHLNLLERNHAVWNHSNTSCFHYTAGLLGHHMIDSFVNLAPSHTCVKHCCCDCFHRKLEQNTGCLSCLSSAPKTLPDVTQHLALPRRCSGTNHDCACHIIYFPKREPFYPKSLPATLKGEEFNEKEVRQRVEKRPIGLVDKDIERVVSSDTDLKVLPKEKMSINKSTYKEDMEGTMDENPAKKIKMSVTNVSDTKVKYDSGKISTLQETTQLKITEVKKRNDYETESALASRKKIKREISQPKNAGTDKKELCNSEVNSQEKHETMPVNVQQTLPRKVARKPQHSKSKRAGKDGIVKHYNTRVATTRPRVYSSDFVSPEEEDDWKQDGEEFQMKGRQRSKLNRLLANEHERRRVAQLNNAYQDLRQLIPGYQCDTKLPKIKILKYAINYIAHLDTILGGGSIQEV</sequence>
<name>A0ABN8NXL5_9CNID</name>
<reference evidence="3 4" key="1">
    <citation type="submission" date="2022-05" db="EMBL/GenBank/DDBJ databases">
        <authorList>
            <consortium name="Genoscope - CEA"/>
            <person name="William W."/>
        </authorList>
    </citation>
    <scope>NUCLEOTIDE SEQUENCE [LARGE SCALE GENOMIC DNA]</scope>
</reference>
<dbReference type="InterPro" id="IPR011598">
    <property type="entry name" value="bHLH_dom"/>
</dbReference>
<dbReference type="PROSITE" id="PS50888">
    <property type="entry name" value="BHLH"/>
    <property type="match status" value="1"/>
</dbReference>
<dbReference type="InterPro" id="IPR036638">
    <property type="entry name" value="HLH_DNA-bd_sf"/>
</dbReference>
<dbReference type="Gene3D" id="4.10.280.10">
    <property type="entry name" value="Helix-loop-helix DNA-binding domain"/>
    <property type="match status" value="1"/>
</dbReference>
<dbReference type="EMBL" id="CALNXK010000040">
    <property type="protein sequence ID" value="CAH3125022.1"/>
    <property type="molecule type" value="Genomic_DNA"/>
</dbReference>
<evidence type="ECO:0000313" key="4">
    <source>
        <dbReference type="Proteomes" id="UP001159405"/>
    </source>
</evidence>
<feature type="chain" id="PRO_5046218991" description="BHLH domain-containing protein" evidence="1">
    <location>
        <begin position="24"/>
        <end position="535"/>
    </location>
</feature>
<dbReference type="PANTHER" id="PTHR23349">
    <property type="entry name" value="BASIC HELIX-LOOP-HELIX TRANSCRIPTION FACTOR, TWIST"/>
    <property type="match status" value="1"/>
</dbReference>
<dbReference type="SUPFAM" id="SSF47459">
    <property type="entry name" value="HLH, helix-loop-helix DNA-binding domain"/>
    <property type="match status" value="1"/>
</dbReference>
<dbReference type="SMART" id="SM00353">
    <property type="entry name" value="HLH"/>
    <property type="match status" value="1"/>
</dbReference>
<keyword evidence="1" id="KW-0732">Signal</keyword>
<dbReference type="PANTHER" id="PTHR23349:SF68">
    <property type="entry name" value="FI14601P"/>
    <property type="match status" value="1"/>
</dbReference>
<feature type="domain" description="BHLH" evidence="2">
    <location>
        <begin position="471"/>
        <end position="523"/>
    </location>
</feature>
<evidence type="ECO:0000259" key="2">
    <source>
        <dbReference type="PROSITE" id="PS50888"/>
    </source>
</evidence>
<accession>A0ABN8NXL5</accession>
<gene>
    <name evidence="3" type="ORF">PLOB_00031550</name>
</gene>